<accession>A0A2N3I021</accession>
<comment type="caution">
    <text evidence="3">The sequence shown here is derived from an EMBL/GenBank/DDBJ whole genome shotgun (WGS) entry which is preliminary data.</text>
</comment>
<organism evidence="3 4">
    <name type="scientific">Labilibaculum manganireducens</name>
    <dbReference type="NCBI Taxonomy" id="1940525"/>
    <lineage>
        <taxon>Bacteria</taxon>
        <taxon>Pseudomonadati</taxon>
        <taxon>Bacteroidota</taxon>
        <taxon>Bacteroidia</taxon>
        <taxon>Marinilabiliales</taxon>
        <taxon>Marinifilaceae</taxon>
        <taxon>Labilibaculum</taxon>
    </lineage>
</organism>
<dbReference type="EMBL" id="MVDE01000028">
    <property type="protein sequence ID" value="PKQ63644.1"/>
    <property type="molecule type" value="Genomic_DNA"/>
</dbReference>
<dbReference type="RefSeq" id="WP_101310801.1">
    <property type="nucleotide sequence ID" value="NZ_MVDE01000028.1"/>
</dbReference>
<name>A0A2N3I021_9BACT</name>
<keyword evidence="1" id="KW-0175">Coiled coil</keyword>
<protein>
    <recommendedName>
        <fullName evidence="2">HTH cro/C1-type domain-containing protein</fullName>
    </recommendedName>
</protein>
<feature type="coiled-coil region" evidence="1">
    <location>
        <begin position="84"/>
        <end position="111"/>
    </location>
</feature>
<evidence type="ECO:0000259" key="2">
    <source>
        <dbReference type="Pfam" id="PF13443"/>
    </source>
</evidence>
<gene>
    <name evidence="3" type="ORF">BZG01_15705</name>
</gene>
<dbReference type="InterPro" id="IPR010982">
    <property type="entry name" value="Lambda_DNA-bd_dom_sf"/>
</dbReference>
<dbReference type="Proteomes" id="UP000233618">
    <property type="component" value="Unassembled WGS sequence"/>
</dbReference>
<dbReference type="Pfam" id="PF13443">
    <property type="entry name" value="HTH_26"/>
    <property type="match status" value="1"/>
</dbReference>
<evidence type="ECO:0000256" key="1">
    <source>
        <dbReference type="SAM" id="Coils"/>
    </source>
</evidence>
<keyword evidence="4" id="KW-1185">Reference proteome</keyword>
<evidence type="ECO:0000313" key="3">
    <source>
        <dbReference type="EMBL" id="PKQ63644.1"/>
    </source>
</evidence>
<dbReference type="AlphaFoldDB" id="A0A2N3I021"/>
<proteinExistence type="predicted"/>
<dbReference type="GO" id="GO:0003677">
    <property type="term" value="F:DNA binding"/>
    <property type="evidence" value="ECO:0007669"/>
    <property type="project" value="InterPro"/>
</dbReference>
<feature type="domain" description="HTH cro/C1-type" evidence="2">
    <location>
        <begin position="18"/>
        <end position="65"/>
    </location>
</feature>
<dbReference type="SUPFAM" id="SSF47413">
    <property type="entry name" value="lambda repressor-like DNA-binding domains"/>
    <property type="match status" value="1"/>
</dbReference>
<evidence type="ECO:0000313" key="4">
    <source>
        <dbReference type="Proteomes" id="UP000233618"/>
    </source>
</evidence>
<sequence>MTKKKYEMPVNLNDYIVNRMKEKYISNTELARQLQMNHSSVLFMLKNPGMQIRRLWTICEALDLNVFRYLANEIGIENPVDSGNILRDAEIENLKKEIEDLKKERDLLKEVIGLQGR</sequence>
<dbReference type="InterPro" id="IPR001387">
    <property type="entry name" value="Cro/C1-type_HTH"/>
</dbReference>
<reference evidence="3 4" key="1">
    <citation type="journal article" date="2017" name="Front. Microbiol.">
        <title>Labilibaculum manganireducens gen. nov., sp. nov. and Labilibaculum filiforme sp. nov., Novel Bacteroidetes Isolated from Subsurface Sediments of the Baltic Sea.</title>
        <authorList>
            <person name="Vandieken V."/>
            <person name="Marshall I.P."/>
            <person name="Niemann H."/>
            <person name="Engelen B."/>
            <person name="Cypionka H."/>
        </authorList>
    </citation>
    <scope>NUCLEOTIDE SEQUENCE [LARGE SCALE GENOMIC DNA]</scope>
    <source>
        <strain evidence="3 4">59.10-2M</strain>
    </source>
</reference>